<dbReference type="SUPFAM" id="SSF57903">
    <property type="entry name" value="FYVE/PHD zinc finger"/>
    <property type="match status" value="1"/>
</dbReference>
<evidence type="ECO:0000256" key="3">
    <source>
        <dbReference type="ARBA" id="ARBA00022833"/>
    </source>
</evidence>
<sequence length="481" mass="53283">MEDDLIAQARASLALFCFGEISEYALVSQQVHTSSGRPKFTLDERVLKTKGSDTTLYIVRAFAHLPSAIVDDVRPILLDSSDANTHHTMQFLFGGKAHECIDELLDETDLSTLRMKRAVVDQAGMLKTRWQSTFLDFTTTVTPDWLPVRGGATPTDMHVRVVQSCPDLLDLKEKAIAPRGIMVRESMDGGVDVQFAVSFVEAGLMNLPRRNRYQRLAMGISKLDETVVSRRVTRSLRTNTMATTWVRDDSRQTCHICVTKFRVNKRRHHCRLCGEVACDSCAPKVDLMLPSANEATAVRICMVCIHKEPEMATSMHPVRRRRTSSTVEAISDAMYFKKPMVDACGGSSTANSSVGGDDDLSDSEDASSSVSADSSVVSNPPLLDLTLHFESCLPSKFEDTCACCRDKLGAIRYECSRCEDTVCGPCNIQKHRDNLCRTCVVQEKQKLAVAPPPLKTMVKAVSSVDATRIVRQAAYMWAMKP</sequence>
<dbReference type="Proteomes" id="UP000332933">
    <property type="component" value="Unassembled WGS sequence"/>
</dbReference>
<evidence type="ECO:0000256" key="1">
    <source>
        <dbReference type="ARBA" id="ARBA00022723"/>
    </source>
</evidence>
<name>A0A485L215_9STRA</name>
<evidence type="ECO:0000256" key="4">
    <source>
        <dbReference type="PROSITE-ProRule" id="PRU00091"/>
    </source>
</evidence>
<protein>
    <submittedName>
        <fullName evidence="8">Aste57867_14966 protein</fullName>
    </submittedName>
</protein>
<dbReference type="EMBL" id="CAADRA010005619">
    <property type="protein sequence ID" value="VFT91780.1"/>
    <property type="molecule type" value="Genomic_DNA"/>
</dbReference>
<dbReference type="Gene3D" id="3.30.40.10">
    <property type="entry name" value="Zinc/RING finger domain, C3HC4 (zinc finger)"/>
    <property type="match status" value="1"/>
</dbReference>
<evidence type="ECO:0000256" key="2">
    <source>
        <dbReference type="ARBA" id="ARBA00022771"/>
    </source>
</evidence>
<keyword evidence="2 4" id="KW-0863">Zinc-finger</keyword>
<accession>A0A485L215</accession>
<dbReference type="PANTHER" id="PTHR43102">
    <property type="entry name" value="SLR1143 PROTEIN"/>
    <property type="match status" value="1"/>
</dbReference>
<feature type="domain" description="FYVE-type" evidence="6">
    <location>
        <begin position="248"/>
        <end position="309"/>
    </location>
</feature>
<dbReference type="InterPro" id="IPR011011">
    <property type="entry name" value="Znf_FYVE_PHD"/>
</dbReference>
<reference evidence="8 9" key="1">
    <citation type="submission" date="2019-03" db="EMBL/GenBank/DDBJ databases">
        <authorList>
            <person name="Gaulin E."/>
            <person name="Dumas B."/>
        </authorList>
    </citation>
    <scope>NUCLEOTIDE SEQUENCE [LARGE SCALE GENOMIC DNA]</scope>
    <source>
        <strain evidence="8">CBS 568.67</strain>
    </source>
</reference>
<dbReference type="PROSITE" id="PS50178">
    <property type="entry name" value="ZF_FYVE"/>
    <property type="match status" value="1"/>
</dbReference>
<dbReference type="Pfam" id="PF01363">
    <property type="entry name" value="FYVE"/>
    <property type="match status" value="1"/>
</dbReference>
<evidence type="ECO:0000256" key="5">
    <source>
        <dbReference type="SAM" id="MobiDB-lite"/>
    </source>
</evidence>
<feature type="compositionally biased region" description="Low complexity" evidence="5">
    <location>
        <begin position="366"/>
        <end position="377"/>
    </location>
</feature>
<feature type="compositionally biased region" description="Acidic residues" evidence="5">
    <location>
        <begin position="356"/>
        <end position="365"/>
    </location>
</feature>
<organism evidence="8 9">
    <name type="scientific">Aphanomyces stellatus</name>
    <dbReference type="NCBI Taxonomy" id="120398"/>
    <lineage>
        <taxon>Eukaryota</taxon>
        <taxon>Sar</taxon>
        <taxon>Stramenopiles</taxon>
        <taxon>Oomycota</taxon>
        <taxon>Saprolegniomycetes</taxon>
        <taxon>Saprolegniales</taxon>
        <taxon>Verrucalvaceae</taxon>
        <taxon>Aphanomyces</taxon>
    </lineage>
</organism>
<dbReference type="OrthoDB" id="5872154at2759"/>
<feature type="region of interest" description="Disordered" evidence="5">
    <location>
        <begin position="347"/>
        <end position="377"/>
    </location>
</feature>
<evidence type="ECO:0000313" key="8">
    <source>
        <dbReference type="EMBL" id="VFT91780.1"/>
    </source>
</evidence>
<dbReference type="GO" id="GO:0008270">
    <property type="term" value="F:zinc ion binding"/>
    <property type="evidence" value="ECO:0007669"/>
    <property type="project" value="UniProtKB-KW"/>
</dbReference>
<dbReference type="PANTHER" id="PTHR43102:SF2">
    <property type="entry name" value="GAF DOMAIN-CONTAINING PROTEIN"/>
    <property type="match status" value="1"/>
</dbReference>
<dbReference type="SMART" id="SM00064">
    <property type="entry name" value="FYVE"/>
    <property type="match status" value="1"/>
</dbReference>
<evidence type="ECO:0000259" key="6">
    <source>
        <dbReference type="PROSITE" id="PS50178"/>
    </source>
</evidence>
<proteinExistence type="predicted"/>
<dbReference type="InterPro" id="IPR013083">
    <property type="entry name" value="Znf_RING/FYVE/PHD"/>
</dbReference>
<evidence type="ECO:0000313" key="7">
    <source>
        <dbReference type="EMBL" id="KAF0694126.1"/>
    </source>
</evidence>
<dbReference type="InterPro" id="IPR017455">
    <property type="entry name" value="Znf_FYVE-rel"/>
</dbReference>
<keyword evidence="3" id="KW-0862">Zinc</keyword>
<dbReference type="InterPro" id="IPR000306">
    <property type="entry name" value="Znf_FYVE"/>
</dbReference>
<dbReference type="EMBL" id="VJMH01005598">
    <property type="protein sequence ID" value="KAF0694126.1"/>
    <property type="molecule type" value="Genomic_DNA"/>
</dbReference>
<evidence type="ECO:0000313" key="9">
    <source>
        <dbReference type="Proteomes" id="UP000332933"/>
    </source>
</evidence>
<reference evidence="7" key="2">
    <citation type="submission" date="2019-06" db="EMBL/GenBank/DDBJ databases">
        <title>Genomics analysis of Aphanomyces spp. identifies a new class of oomycete effector associated with host adaptation.</title>
        <authorList>
            <person name="Gaulin E."/>
        </authorList>
    </citation>
    <scope>NUCLEOTIDE SEQUENCE</scope>
    <source>
        <strain evidence="7">CBS 578.67</strain>
    </source>
</reference>
<dbReference type="AlphaFoldDB" id="A0A485L215"/>
<keyword evidence="9" id="KW-1185">Reference proteome</keyword>
<gene>
    <name evidence="8" type="primary">Aste57867_14966</name>
    <name evidence="7" type="ORF">As57867_014910</name>
    <name evidence="8" type="ORF">ASTE57867_14966</name>
</gene>
<keyword evidence="1" id="KW-0479">Metal-binding</keyword>